<dbReference type="CDD" id="cd00086">
    <property type="entry name" value="homeodomain"/>
    <property type="match status" value="1"/>
</dbReference>
<feature type="DNA-binding region" description="Homeobox" evidence="5">
    <location>
        <begin position="142"/>
        <end position="204"/>
    </location>
</feature>
<protein>
    <submittedName>
        <fullName evidence="9">Homeobox and c2h2 transcription factor</fullName>
    </submittedName>
</protein>
<keyword evidence="3 5" id="KW-0539">Nucleus</keyword>
<dbReference type="RefSeq" id="XP_038740383.1">
    <property type="nucleotide sequence ID" value="XM_038894308.1"/>
</dbReference>
<keyword evidence="4" id="KW-0479">Metal-binding</keyword>
<feature type="compositionally biased region" description="Polar residues" evidence="6">
    <location>
        <begin position="82"/>
        <end position="97"/>
    </location>
</feature>
<keyword evidence="2 5" id="KW-0371">Homeobox</keyword>
<dbReference type="Proteomes" id="UP000781932">
    <property type="component" value="Unassembled WGS sequence"/>
</dbReference>
<evidence type="ECO:0000256" key="6">
    <source>
        <dbReference type="SAM" id="MobiDB-lite"/>
    </source>
</evidence>
<evidence type="ECO:0000256" key="3">
    <source>
        <dbReference type="ARBA" id="ARBA00023242"/>
    </source>
</evidence>
<dbReference type="GO" id="GO:0008270">
    <property type="term" value="F:zinc ion binding"/>
    <property type="evidence" value="ECO:0007669"/>
    <property type="project" value="UniProtKB-KW"/>
</dbReference>
<keyword evidence="1 5" id="KW-0238">DNA-binding</keyword>
<evidence type="ECO:0000313" key="9">
    <source>
        <dbReference type="EMBL" id="KAF9870922.1"/>
    </source>
</evidence>
<feature type="region of interest" description="Disordered" evidence="6">
    <location>
        <begin position="78"/>
        <end position="97"/>
    </location>
</feature>
<accession>A0A9P6HVV2</accession>
<feature type="domain" description="Homeobox" evidence="7">
    <location>
        <begin position="140"/>
        <end position="203"/>
    </location>
</feature>
<gene>
    <name evidence="9" type="ORF">CkaCkLH20_11594</name>
</gene>
<feature type="region of interest" description="Disordered" evidence="6">
    <location>
        <begin position="736"/>
        <end position="782"/>
    </location>
</feature>
<dbReference type="GO" id="GO:0005634">
    <property type="term" value="C:nucleus"/>
    <property type="evidence" value="ECO:0007669"/>
    <property type="project" value="UniProtKB-SubCell"/>
</dbReference>
<dbReference type="Pfam" id="PF05920">
    <property type="entry name" value="Homeobox_KN"/>
    <property type="match status" value="1"/>
</dbReference>
<evidence type="ECO:0000256" key="4">
    <source>
        <dbReference type="PROSITE-ProRule" id="PRU00042"/>
    </source>
</evidence>
<dbReference type="AlphaFoldDB" id="A0A9P6HVV2"/>
<dbReference type="SMART" id="SM00389">
    <property type="entry name" value="HOX"/>
    <property type="match status" value="1"/>
</dbReference>
<dbReference type="InterPro" id="IPR001356">
    <property type="entry name" value="HD"/>
</dbReference>
<feature type="compositionally biased region" description="Polar residues" evidence="6">
    <location>
        <begin position="304"/>
        <end position="317"/>
    </location>
</feature>
<feature type="region of interest" description="Disordered" evidence="6">
    <location>
        <begin position="199"/>
        <end position="344"/>
    </location>
</feature>
<dbReference type="InterPro" id="IPR050224">
    <property type="entry name" value="TALE_homeobox"/>
</dbReference>
<dbReference type="Gene3D" id="1.10.10.60">
    <property type="entry name" value="Homeodomain-like"/>
    <property type="match status" value="1"/>
</dbReference>
<dbReference type="OrthoDB" id="10056939at2759"/>
<keyword evidence="4" id="KW-0863">Zinc-finger</keyword>
<evidence type="ECO:0000256" key="2">
    <source>
        <dbReference type="ARBA" id="ARBA00023155"/>
    </source>
</evidence>
<dbReference type="PROSITE" id="PS50157">
    <property type="entry name" value="ZINC_FINGER_C2H2_2"/>
    <property type="match status" value="1"/>
</dbReference>
<name>A0A9P6HVV2_9PEZI</name>
<feature type="compositionally biased region" description="Basic residues" evidence="6">
    <location>
        <begin position="326"/>
        <end position="335"/>
    </location>
</feature>
<reference evidence="9" key="2">
    <citation type="submission" date="2020-11" db="EMBL/GenBank/DDBJ databases">
        <title>Whole genome sequencing of Colletotrichum sp.</title>
        <authorList>
            <person name="Li H."/>
        </authorList>
    </citation>
    <scope>NUCLEOTIDE SEQUENCE</scope>
    <source>
        <strain evidence="9">CkLH20</strain>
    </source>
</reference>
<dbReference type="SUPFAM" id="SSF46689">
    <property type="entry name" value="Homeodomain-like"/>
    <property type="match status" value="1"/>
</dbReference>
<evidence type="ECO:0000259" key="7">
    <source>
        <dbReference type="PROSITE" id="PS50071"/>
    </source>
</evidence>
<evidence type="ECO:0000259" key="8">
    <source>
        <dbReference type="PROSITE" id="PS50157"/>
    </source>
</evidence>
<dbReference type="GO" id="GO:0003677">
    <property type="term" value="F:DNA binding"/>
    <property type="evidence" value="ECO:0007669"/>
    <property type="project" value="UniProtKB-UniRule"/>
</dbReference>
<feature type="compositionally biased region" description="Low complexity" evidence="6">
    <location>
        <begin position="751"/>
        <end position="765"/>
    </location>
</feature>
<comment type="caution">
    <text evidence="9">The sequence shown here is derived from an EMBL/GenBank/DDBJ whole genome shotgun (WGS) entry which is preliminary data.</text>
</comment>
<sequence length="878" mass="98035">MDKGSNAANDSNARDVDDFTALEFQYLTSQLTNPSNLDISGIGQGDSFLQDLQNLDADELLRNASLSSHDESAFALDPAVTGDSSQDSSQIGVPGNNTSLDDASLFLFSEALGDGEPMDHLPASETNTLDLRSATPSQMATPPKIGTRFSSKSLRLLKTWLSNNMHHPYPSTADMELLERQTGLSRQQITNWLANTRRRNRFKVPPKRPPSPAITSASSRPININSNSLSQGFGEMNPMQRWQVSPPEHEPASASAIAHAVHGLPPGSELPADRSLTDSAPTRSLYNASSASSAGTSHSSRSSMNSAYSHNSRSSLRSADPLGKTAMKRRRRRGVASRPERKNQATLWQTPNMYQCTFCTETFKTKHNWQRHEKSLHLSLERWECTPTGPTVADASGQLVCVFCGDANPDKDHLEQHNYSACKERMPEDRTFYRKDHLQQHLKLVHDAKFLRWPMGEWKHENEMIRSRCGFCALVMGSWSDRIDHIAEHFKDGKTMEEWHGDWGFDDHVLTMVENSMAPYMIHMERYSPWPFTTKQGVPETPPNAYELIKVEVDHFASDYQSLNDRMPTNAELLYESCCIIFGTEPVSLSKRPATPASSWLRDLLMSSDVIVKQARVRPLKTARKSRITYLCINGKADIFDQCTLEEQLQSYVDISKLIEPEISDADLQREACSIVERLEATSMKPSETFTSFLHGLINESTHWLTAFRQRAELPPSQSAEAPTLDISNQDFLRTSITDPAGNSYPTGMESSSLVNSPSGGSNNPTDIGPGNLGANGVGSGLDPEMPGSSTRTTFFVNEENCYRRLALSLKRFVKITTSSRNPNRHIPSDAELQHQARWISFEDDDPWNTTPADSPQWLREFKREMGILEEDAIQTSG</sequence>
<evidence type="ECO:0000256" key="1">
    <source>
        <dbReference type="ARBA" id="ARBA00023125"/>
    </source>
</evidence>
<dbReference type="PANTHER" id="PTHR11850">
    <property type="entry name" value="HOMEOBOX PROTEIN TRANSCRIPTION FACTORS"/>
    <property type="match status" value="1"/>
</dbReference>
<organism evidence="9 10">
    <name type="scientific">Colletotrichum karsti</name>
    <dbReference type="NCBI Taxonomy" id="1095194"/>
    <lineage>
        <taxon>Eukaryota</taxon>
        <taxon>Fungi</taxon>
        <taxon>Dikarya</taxon>
        <taxon>Ascomycota</taxon>
        <taxon>Pezizomycotina</taxon>
        <taxon>Sordariomycetes</taxon>
        <taxon>Hypocreomycetidae</taxon>
        <taxon>Glomerellales</taxon>
        <taxon>Glomerellaceae</taxon>
        <taxon>Colletotrichum</taxon>
        <taxon>Colletotrichum boninense species complex</taxon>
    </lineage>
</organism>
<evidence type="ECO:0000256" key="5">
    <source>
        <dbReference type="PROSITE-ProRule" id="PRU00108"/>
    </source>
</evidence>
<dbReference type="PROSITE" id="PS50071">
    <property type="entry name" value="HOMEOBOX_2"/>
    <property type="match status" value="1"/>
</dbReference>
<dbReference type="InterPro" id="IPR008422">
    <property type="entry name" value="KN_HD"/>
</dbReference>
<evidence type="ECO:0000313" key="10">
    <source>
        <dbReference type="Proteomes" id="UP000781932"/>
    </source>
</evidence>
<dbReference type="InterPro" id="IPR013087">
    <property type="entry name" value="Znf_C2H2_type"/>
</dbReference>
<dbReference type="InterPro" id="IPR009057">
    <property type="entry name" value="Homeodomain-like_sf"/>
</dbReference>
<feature type="domain" description="C2H2-type" evidence="8">
    <location>
        <begin position="354"/>
        <end position="382"/>
    </location>
</feature>
<dbReference type="GO" id="GO:0006355">
    <property type="term" value="P:regulation of DNA-templated transcription"/>
    <property type="evidence" value="ECO:0007669"/>
    <property type="project" value="InterPro"/>
</dbReference>
<dbReference type="SMART" id="SM00355">
    <property type="entry name" value="ZnF_C2H2"/>
    <property type="match status" value="3"/>
</dbReference>
<proteinExistence type="predicted"/>
<keyword evidence="10" id="KW-1185">Reference proteome</keyword>
<feature type="compositionally biased region" description="Polar residues" evidence="6">
    <location>
        <begin position="277"/>
        <end position="287"/>
    </location>
</feature>
<feature type="compositionally biased region" description="Low complexity" evidence="6">
    <location>
        <begin position="288"/>
        <end position="303"/>
    </location>
</feature>
<dbReference type="PROSITE" id="PS00028">
    <property type="entry name" value="ZINC_FINGER_C2H2_1"/>
    <property type="match status" value="1"/>
</dbReference>
<feature type="compositionally biased region" description="Polar residues" evidence="6">
    <location>
        <begin position="213"/>
        <end position="231"/>
    </location>
</feature>
<dbReference type="GeneID" id="62167382"/>
<reference evidence="9" key="1">
    <citation type="submission" date="2020-03" db="EMBL/GenBank/DDBJ databases">
        <authorList>
            <person name="He L."/>
        </authorList>
    </citation>
    <scope>NUCLEOTIDE SEQUENCE</scope>
    <source>
        <strain evidence="9">CkLH20</strain>
    </source>
</reference>
<comment type="subcellular location">
    <subcellularLocation>
        <location evidence="5">Nucleus</location>
    </subcellularLocation>
</comment>
<dbReference type="EMBL" id="JAATWM020000049">
    <property type="protein sequence ID" value="KAF9870922.1"/>
    <property type="molecule type" value="Genomic_DNA"/>
</dbReference>
<dbReference type="Gene3D" id="3.30.160.60">
    <property type="entry name" value="Classic Zinc Finger"/>
    <property type="match status" value="1"/>
</dbReference>
<keyword evidence="4" id="KW-0862">Zinc</keyword>
<feature type="compositionally biased region" description="Gly residues" evidence="6">
    <location>
        <begin position="771"/>
        <end position="780"/>
    </location>
</feature>